<dbReference type="Proteomes" id="UP000076154">
    <property type="component" value="Unassembled WGS sequence"/>
</dbReference>
<comment type="caution">
    <text evidence="1">The sequence shown here is derived from an EMBL/GenBank/DDBJ whole genome shotgun (WGS) entry which is preliminary data.</text>
</comment>
<proteinExistence type="predicted"/>
<dbReference type="EMBL" id="LUEZ02000138">
    <property type="protein sequence ID" value="RDB15793.1"/>
    <property type="molecule type" value="Genomic_DNA"/>
</dbReference>
<reference evidence="1" key="1">
    <citation type="submission" date="2018-04" db="EMBL/GenBank/DDBJ databases">
        <title>Whole genome sequencing of Hypsizygus marmoreus.</title>
        <authorList>
            <person name="Choi I.-G."/>
            <person name="Min B."/>
            <person name="Kim J.-G."/>
            <person name="Kim S."/>
            <person name="Oh Y.-L."/>
            <person name="Kong W.-S."/>
            <person name="Park H."/>
            <person name="Jeong J."/>
            <person name="Song E.-S."/>
        </authorList>
    </citation>
    <scope>NUCLEOTIDE SEQUENCE [LARGE SCALE GENOMIC DNA]</scope>
    <source>
        <strain evidence="1">51987-8</strain>
    </source>
</reference>
<dbReference type="AlphaFoldDB" id="A0A369J7V0"/>
<accession>A0A369J7V0</accession>
<evidence type="ECO:0000313" key="1">
    <source>
        <dbReference type="EMBL" id="RDB15793.1"/>
    </source>
</evidence>
<dbReference type="InParanoid" id="A0A369J7V0"/>
<sequence length="209" mass="23270">MSLTPLQGQNPHPDPRSCCAECNQPSLGPLLLGQRKGNIITNYGRWFQKCNACDAFYWHNPATPIDKIPEDVVMRYVLKQSSVADGSNLSTLLCSEVNCRNLSNQRRRANKDCAQTPPRCAQCCKAAPPKDGCKAHKLSPRDVGLSSAMEALPYVQPESSPAAVENSARYYARPLKDDYAWGFVESHRKKLANALKMEESRELMESINN</sequence>
<dbReference type="OrthoDB" id="3053599at2759"/>
<protein>
    <submittedName>
        <fullName evidence="1">Uncharacterized protein</fullName>
    </submittedName>
</protein>
<keyword evidence="2" id="KW-1185">Reference proteome</keyword>
<organism evidence="1 2">
    <name type="scientific">Hypsizygus marmoreus</name>
    <name type="common">White beech mushroom</name>
    <name type="synonym">Agaricus marmoreus</name>
    <dbReference type="NCBI Taxonomy" id="39966"/>
    <lineage>
        <taxon>Eukaryota</taxon>
        <taxon>Fungi</taxon>
        <taxon>Dikarya</taxon>
        <taxon>Basidiomycota</taxon>
        <taxon>Agaricomycotina</taxon>
        <taxon>Agaricomycetes</taxon>
        <taxon>Agaricomycetidae</taxon>
        <taxon>Agaricales</taxon>
        <taxon>Tricholomatineae</taxon>
        <taxon>Lyophyllaceae</taxon>
        <taxon>Hypsizygus</taxon>
    </lineage>
</organism>
<name>A0A369J7V0_HYPMA</name>
<evidence type="ECO:0000313" key="2">
    <source>
        <dbReference type="Proteomes" id="UP000076154"/>
    </source>
</evidence>
<gene>
    <name evidence="1" type="ORF">Hypma_003746</name>
</gene>